<protein>
    <submittedName>
        <fullName evidence="2">Uncharacterized protein</fullName>
    </submittedName>
</protein>
<evidence type="ECO:0000313" key="3">
    <source>
        <dbReference type="Proteomes" id="UP000192356"/>
    </source>
</evidence>
<accession>A0A1X0QCD0</accession>
<keyword evidence="1" id="KW-0812">Transmembrane</keyword>
<keyword evidence="1" id="KW-1133">Transmembrane helix</keyword>
<organism evidence="2 3">
    <name type="scientific">Hepatospora eriocheir</name>
    <dbReference type="NCBI Taxonomy" id="1081669"/>
    <lineage>
        <taxon>Eukaryota</taxon>
        <taxon>Fungi</taxon>
        <taxon>Fungi incertae sedis</taxon>
        <taxon>Microsporidia</taxon>
        <taxon>Hepatosporidae</taxon>
        <taxon>Hepatospora</taxon>
    </lineage>
</organism>
<keyword evidence="1" id="KW-0472">Membrane</keyword>
<proteinExistence type="predicted"/>
<dbReference type="Proteomes" id="UP000192356">
    <property type="component" value="Unassembled WGS sequence"/>
</dbReference>
<sequence>MIFKFLRKFNYNSLMCEENIFISKKSTIERNIECILVSLLFTVVLISICFYLIKLNKWF</sequence>
<evidence type="ECO:0000256" key="1">
    <source>
        <dbReference type="SAM" id="Phobius"/>
    </source>
</evidence>
<gene>
    <name evidence="2" type="ORF">HERIO_708</name>
</gene>
<name>A0A1X0QCD0_9MICR</name>
<dbReference type="VEuPathDB" id="MicrosporidiaDB:HERIO_708"/>
<comment type="caution">
    <text evidence="2">The sequence shown here is derived from an EMBL/GenBank/DDBJ whole genome shotgun (WGS) entry which is preliminary data.</text>
</comment>
<dbReference type="EMBL" id="LVKB01000023">
    <property type="protein sequence ID" value="ORD97427.1"/>
    <property type="molecule type" value="Genomic_DNA"/>
</dbReference>
<dbReference type="AlphaFoldDB" id="A0A1X0QCD0"/>
<keyword evidence="3" id="KW-1185">Reference proteome</keyword>
<evidence type="ECO:0000313" key="2">
    <source>
        <dbReference type="EMBL" id="ORD97427.1"/>
    </source>
</evidence>
<feature type="transmembrane region" description="Helical" evidence="1">
    <location>
        <begin position="34"/>
        <end position="53"/>
    </location>
</feature>
<reference evidence="2 3" key="1">
    <citation type="journal article" date="2017" name="Environ. Microbiol.">
        <title>Decay of the glycolytic pathway and adaptation to intranuclear parasitism within Enterocytozoonidae microsporidia.</title>
        <authorList>
            <person name="Wiredu Boakye D."/>
            <person name="Jaroenlak P."/>
            <person name="Prachumwat A."/>
            <person name="Williams T.A."/>
            <person name="Bateman K.S."/>
            <person name="Itsathitphaisarn O."/>
            <person name="Sritunyalucksana K."/>
            <person name="Paszkiewicz K.H."/>
            <person name="Moore K.A."/>
            <person name="Stentiford G.D."/>
            <person name="Williams B.A."/>
        </authorList>
    </citation>
    <scope>NUCLEOTIDE SEQUENCE [LARGE SCALE GENOMIC DNA]</scope>
    <source>
        <strain evidence="2 3">GB1</strain>
    </source>
</reference>